<comment type="caution">
    <text evidence="2">The sequence shown here is derived from an EMBL/GenBank/DDBJ whole genome shotgun (WGS) entry which is preliminary data.</text>
</comment>
<dbReference type="Proteomes" id="UP001500420">
    <property type="component" value="Unassembled WGS sequence"/>
</dbReference>
<accession>A0AAV3TCK0</accession>
<evidence type="ECO:0000313" key="2">
    <source>
        <dbReference type="EMBL" id="GAA0680534.1"/>
    </source>
</evidence>
<evidence type="ECO:0000256" key="1">
    <source>
        <dbReference type="SAM" id="MobiDB-lite"/>
    </source>
</evidence>
<dbReference type="AlphaFoldDB" id="A0AAV3TCK0"/>
<gene>
    <name evidence="2" type="ORF">GCM10009020_31700</name>
</gene>
<keyword evidence="3" id="KW-1185">Reference proteome</keyword>
<feature type="region of interest" description="Disordered" evidence="1">
    <location>
        <begin position="1"/>
        <end position="37"/>
    </location>
</feature>
<evidence type="ECO:0000313" key="3">
    <source>
        <dbReference type="Proteomes" id="UP001500420"/>
    </source>
</evidence>
<sequence length="162" mass="16877">MLSGCAALDGGDAAEPAPNGSAVVEPEDPATDAADTTQSIRVTANESVAGSEWSSLSAEYPRDSFTVDSVQHRDVGLGVDTNNDSEVDRELNETHISGVNNNDYSFTVELDSGYTLEDGDVIVVEYPGITNPSEAGEYTVAVTINDAQTENATVTIGDDAGD</sequence>
<organism evidence="2 3">
    <name type="scientific">Natronoarchaeum mannanilyticum</name>
    <dbReference type="NCBI Taxonomy" id="926360"/>
    <lineage>
        <taxon>Archaea</taxon>
        <taxon>Methanobacteriati</taxon>
        <taxon>Methanobacteriota</taxon>
        <taxon>Stenosarchaea group</taxon>
        <taxon>Halobacteria</taxon>
        <taxon>Halobacteriales</taxon>
        <taxon>Natronoarchaeaceae</taxon>
    </lineage>
</organism>
<reference evidence="2 3" key="1">
    <citation type="journal article" date="2019" name="Int. J. Syst. Evol. Microbiol.">
        <title>The Global Catalogue of Microorganisms (GCM) 10K type strain sequencing project: providing services to taxonomists for standard genome sequencing and annotation.</title>
        <authorList>
            <consortium name="The Broad Institute Genomics Platform"/>
            <consortium name="The Broad Institute Genome Sequencing Center for Infectious Disease"/>
            <person name="Wu L."/>
            <person name="Ma J."/>
        </authorList>
    </citation>
    <scope>NUCLEOTIDE SEQUENCE [LARGE SCALE GENOMIC DNA]</scope>
    <source>
        <strain evidence="2 3">JCM 16328</strain>
    </source>
</reference>
<protein>
    <submittedName>
        <fullName evidence="2">Uncharacterized protein</fullName>
    </submittedName>
</protein>
<name>A0AAV3TCK0_9EURY</name>
<dbReference type="EMBL" id="BAAADV010000007">
    <property type="protein sequence ID" value="GAA0680534.1"/>
    <property type="molecule type" value="Genomic_DNA"/>
</dbReference>
<proteinExistence type="predicted"/>